<evidence type="ECO:0000313" key="2">
    <source>
        <dbReference type="EMBL" id="RDX75532.1"/>
    </source>
</evidence>
<keyword evidence="3" id="KW-1185">Reference proteome</keyword>
<name>A0A371FB66_MUCPR</name>
<proteinExistence type="predicted"/>
<dbReference type="Proteomes" id="UP000257109">
    <property type="component" value="Unassembled WGS sequence"/>
</dbReference>
<accession>A0A371FB66</accession>
<evidence type="ECO:0000259" key="1">
    <source>
        <dbReference type="Pfam" id="PF00078"/>
    </source>
</evidence>
<dbReference type="OrthoDB" id="1741804at2759"/>
<dbReference type="EMBL" id="QJKJ01009812">
    <property type="protein sequence ID" value="RDX75532.1"/>
    <property type="molecule type" value="Genomic_DNA"/>
</dbReference>
<dbReference type="Gene3D" id="3.10.10.10">
    <property type="entry name" value="HIV Type 1 Reverse Transcriptase, subunit A, domain 1"/>
    <property type="match status" value="1"/>
</dbReference>
<dbReference type="Pfam" id="PF00078">
    <property type="entry name" value="RVT_1"/>
    <property type="match status" value="1"/>
</dbReference>
<dbReference type="InterPro" id="IPR053134">
    <property type="entry name" value="RNA-dir_DNA_polymerase"/>
</dbReference>
<dbReference type="InterPro" id="IPR043502">
    <property type="entry name" value="DNA/RNA_pol_sf"/>
</dbReference>
<reference evidence="2" key="1">
    <citation type="submission" date="2018-05" db="EMBL/GenBank/DDBJ databases">
        <title>Draft genome of Mucuna pruriens seed.</title>
        <authorList>
            <person name="Nnadi N.E."/>
            <person name="Vos R."/>
            <person name="Hasami M.H."/>
            <person name="Devisetty U.K."/>
            <person name="Aguiy J.C."/>
        </authorList>
    </citation>
    <scope>NUCLEOTIDE SEQUENCE [LARGE SCALE GENOMIC DNA]</scope>
    <source>
        <strain evidence="2">JCA_2017</strain>
    </source>
</reference>
<gene>
    <name evidence="2" type="ORF">CR513_44576</name>
</gene>
<dbReference type="SUPFAM" id="SSF56672">
    <property type="entry name" value="DNA/RNA polymerases"/>
    <property type="match status" value="1"/>
</dbReference>
<dbReference type="PANTHER" id="PTHR24559">
    <property type="entry name" value="TRANSPOSON TY3-I GAG-POL POLYPROTEIN"/>
    <property type="match status" value="1"/>
</dbReference>
<dbReference type="AlphaFoldDB" id="A0A371FB66"/>
<dbReference type="FunFam" id="3.30.70.270:FF:000003">
    <property type="entry name" value="Transposon Ty3-G Gag-Pol polyprotein"/>
    <property type="match status" value="1"/>
</dbReference>
<feature type="domain" description="Reverse transcriptase" evidence="1">
    <location>
        <begin position="20"/>
        <end position="161"/>
    </location>
</feature>
<dbReference type="InterPro" id="IPR000477">
    <property type="entry name" value="RT_dom"/>
</dbReference>
<evidence type="ECO:0000313" key="3">
    <source>
        <dbReference type="Proteomes" id="UP000257109"/>
    </source>
</evidence>
<organism evidence="2 3">
    <name type="scientific">Mucuna pruriens</name>
    <name type="common">Velvet bean</name>
    <name type="synonym">Dolichos pruriens</name>
    <dbReference type="NCBI Taxonomy" id="157652"/>
    <lineage>
        <taxon>Eukaryota</taxon>
        <taxon>Viridiplantae</taxon>
        <taxon>Streptophyta</taxon>
        <taxon>Embryophyta</taxon>
        <taxon>Tracheophyta</taxon>
        <taxon>Spermatophyta</taxon>
        <taxon>Magnoliopsida</taxon>
        <taxon>eudicotyledons</taxon>
        <taxon>Gunneridae</taxon>
        <taxon>Pentapetalae</taxon>
        <taxon>rosids</taxon>
        <taxon>fabids</taxon>
        <taxon>Fabales</taxon>
        <taxon>Fabaceae</taxon>
        <taxon>Papilionoideae</taxon>
        <taxon>50 kb inversion clade</taxon>
        <taxon>NPAAA clade</taxon>
        <taxon>indigoferoid/millettioid clade</taxon>
        <taxon>Phaseoleae</taxon>
        <taxon>Mucuna</taxon>
    </lineage>
</organism>
<dbReference type="Gene3D" id="3.30.70.270">
    <property type="match status" value="1"/>
</dbReference>
<comment type="caution">
    <text evidence="2">The sequence shown here is derived from an EMBL/GenBank/DDBJ whole genome shotgun (WGS) entry which is preliminary data.</text>
</comment>
<dbReference type="CDD" id="cd01647">
    <property type="entry name" value="RT_LTR"/>
    <property type="match status" value="1"/>
</dbReference>
<dbReference type="InterPro" id="IPR043128">
    <property type="entry name" value="Rev_trsase/Diguanyl_cyclase"/>
</dbReference>
<sequence>MEKGWVWESKSPCVVPMILVPKKDRSWRMGMDYRPINAIIIRYRHPIPHLDNLLDELHGACIFLKIDLRNRCHQICMREGGKWKTAFNTKLTNTPSTFMRHMNNVLRSLIGRCVVVYFDDILVYSTCLDDHVLQLLKDESMYVKLEKCTFCTQEVIFLGFVMGSQGSKLIKKK</sequence>
<protein>
    <recommendedName>
        <fullName evidence="1">Reverse transcriptase domain-containing protein</fullName>
    </recommendedName>
</protein>
<feature type="non-terminal residue" evidence="2">
    <location>
        <position position="1"/>
    </location>
</feature>
<dbReference type="PANTHER" id="PTHR24559:SF437">
    <property type="entry name" value="RNA-DIRECTED DNA POLYMERASE HOMOLOG"/>
    <property type="match status" value="1"/>
</dbReference>